<evidence type="ECO:0000313" key="10">
    <source>
        <dbReference type="Proteomes" id="UP001580430"/>
    </source>
</evidence>
<dbReference type="PRINTS" id="PR01035">
    <property type="entry name" value="TCRTETA"/>
</dbReference>
<feature type="transmembrane region" description="Helical" evidence="7">
    <location>
        <begin position="103"/>
        <end position="122"/>
    </location>
</feature>
<reference evidence="9 10" key="1">
    <citation type="submission" date="2024-09" db="EMBL/GenBank/DDBJ databases">
        <title>Paenibacillus zeirhizospherea sp. nov., isolated from surface of the maize (Zea mays) roots in a horticulture field, Hungary.</title>
        <authorList>
            <person name="Marton D."/>
            <person name="Farkas M."/>
            <person name="Bedics A."/>
            <person name="Toth E."/>
            <person name="Tancsics A."/>
            <person name="Boka K."/>
            <person name="Marati G."/>
            <person name="Kriszt B."/>
            <person name="Cserhati M."/>
        </authorList>
    </citation>
    <scope>NUCLEOTIDE SEQUENCE [LARGE SCALE GENOMIC DNA]</scope>
    <source>
        <strain evidence="9 10">JCM 18446</strain>
    </source>
</reference>
<evidence type="ECO:0000256" key="5">
    <source>
        <dbReference type="ARBA" id="ARBA00022989"/>
    </source>
</evidence>
<evidence type="ECO:0000256" key="4">
    <source>
        <dbReference type="ARBA" id="ARBA00022692"/>
    </source>
</evidence>
<keyword evidence="6 7" id="KW-0472">Membrane</keyword>
<evidence type="ECO:0000256" key="2">
    <source>
        <dbReference type="ARBA" id="ARBA00022448"/>
    </source>
</evidence>
<dbReference type="InterPro" id="IPR020846">
    <property type="entry name" value="MFS_dom"/>
</dbReference>
<keyword evidence="4 7" id="KW-0812">Transmembrane</keyword>
<dbReference type="Pfam" id="PF07690">
    <property type="entry name" value="MFS_1"/>
    <property type="match status" value="2"/>
</dbReference>
<feature type="transmembrane region" description="Helical" evidence="7">
    <location>
        <begin position="336"/>
        <end position="356"/>
    </location>
</feature>
<dbReference type="Proteomes" id="UP001580430">
    <property type="component" value="Unassembled WGS sequence"/>
</dbReference>
<evidence type="ECO:0000259" key="8">
    <source>
        <dbReference type="PROSITE" id="PS50850"/>
    </source>
</evidence>
<feature type="transmembrane region" description="Helical" evidence="7">
    <location>
        <begin position="46"/>
        <end position="71"/>
    </location>
</feature>
<dbReference type="InterPro" id="IPR036259">
    <property type="entry name" value="MFS_trans_sf"/>
</dbReference>
<feature type="transmembrane region" description="Helical" evidence="7">
    <location>
        <begin position="274"/>
        <end position="294"/>
    </location>
</feature>
<dbReference type="SUPFAM" id="SSF103473">
    <property type="entry name" value="MFS general substrate transporter"/>
    <property type="match status" value="1"/>
</dbReference>
<feature type="transmembrane region" description="Helical" evidence="7">
    <location>
        <begin position="134"/>
        <end position="156"/>
    </location>
</feature>
<name>A0ABV5C0P0_9BACL</name>
<dbReference type="PANTHER" id="PTHR23517">
    <property type="entry name" value="RESISTANCE PROTEIN MDTM, PUTATIVE-RELATED-RELATED"/>
    <property type="match status" value="1"/>
</dbReference>
<evidence type="ECO:0000256" key="7">
    <source>
        <dbReference type="SAM" id="Phobius"/>
    </source>
</evidence>
<feature type="domain" description="Major facilitator superfamily (MFS) profile" evidence="8">
    <location>
        <begin position="7"/>
        <end position="386"/>
    </location>
</feature>
<keyword evidence="2" id="KW-0813">Transport</keyword>
<dbReference type="PROSITE" id="PS50850">
    <property type="entry name" value="MFS"/>
    <property type="match status" value="1"/>
</dbReference>
<feature type="transmembrane region" description="Helical" evidence="7">
    <location>
        <begin position="362"/>
        <end position="382"/>
    </location>
</feature>
<protein>
    <submittedName>
        <fullName evidence="9">MFS transporter</fullName>
    </submittedName>
</protein>
<dbReference type="EMBL" id="JBHIRY010000008">
    <property type="protein sequence ID" value="MFB5760910.1"/>
    <property type="molecule type" value="Genomic_DNA"/>
</dbReference>
<comment type="subcellular location">
    <subcellularLocation>
        <location evidence="1">Cell membrane</location>
        <topology evidence="1">Multi-pass membrane protein</topology>
    </subcellularLocation>
</comment>
<evidence type="ECO:0000256" key="3">
    <source>
        <dbReference type="ARBA" id="ARBA00022475"/>
    </source>
</evidence>
<sequence>MMRGRSAFKLSTLTLFTVLFCTEFVRSAFLFSFLPNFAVNELGQTVALVGLAVSLHYTADTLIKCVAGYLLDRFSLRWLLPATFALMLFGLAVVFFSPYAWGLVAGSVMLGMGASPIWLICLEKIRLTERAAQMGAIYTVWLACIGLGPVTINLTFDYGFEPAFQLMAALLVVGCIASSAMNRTAPLHLQNVSFAEQAAGLRRRLVQLKWLLPGMILQMTAAGLLLPVLPGFAANHLGLSQPQYSLMLILGGAGAMLFLVPMGKLADRWGHKQMLIAGFVSLTAVLVLLVVSMPPPALTMLFAFMLGLSYSAVLPAWNAVLSYLVPEDQKGTGWGVLSGIEGLGIMIGPVIGGWIASQYTTASAISISAALLAVLALFYLILPQNKLVPAGGAALQHKRENVHGPDRVS</sequence>
<evidence type="ECO:0000313" key="9">
    <source>
        <dbReference type="EMBL" id="MFB5760910.1"/>
    </source>
</evidence>
<dbReference type="InterPro" id="IPR011701">
    <property type="entry name" value="MFS"/>
</dbReference>
<feature type="transmembrane region" description="Helical" evidence="7">
    <location>
        <begin position="162"/>
        <end position="181"/>
    </location>
</feature>
<feature type="transmembrane region" description="Helical" evidence="7">
    <location>
        <begin position="78"/>
        <end position="97"/>
    </location>
</feature>
<organism evidence="9 10">
    <name type="scientific">Paenibacillus medicaginis</name>
    <dbReference type="NCBI Taxonomy" id="1470560"/>
    <lineage>
        <taxon>Bacteria</taxon>
        <taxon>Bacillati</taxon>
        <taxon>Bacillota</taxon>
        <taxon>Bacilli</taxon>
        <taxon>Bacillales</taxon>
        <taxon>Paenibacillaceae</taxon>
        <taxon>Paenibacillus</taxon>
    </lineage>
</organism>
<keyword evidence="10" id="KW-1185">Reference proteome</keyword>
<keyword evidence="5 7" id="KW-1133">Transmembrane helix</keyword>
<keyword evidence="3" id="KW-1003">Cell membrane</keyword>
<feature type="transmembrane region" description="Helical" evidence="7">
    <location>
        <begin position="210"/>
        <end position="232"/>
    </location>
</feature>
<dbReference type="InterPro" id="IPR050171">
    <property type="entry name" value="MFS_Transporters"/>
</dbReference>
<gene>
    <name evidence="9" type="ORF">ACE5LO_10955</name>
</gene>
<proteinExistence type="predicted"/>
<feature type="transmembrane region" description="Helical" evidence="7">
    <location>
        <begin position="244"/>
        <end position="262"/>
    </location>
</feature>
<evidence type="ECO:0000256" key="1">
    <source>
        <dbReference type="ARBA" id="ARBA00004651"/>
    </source>
</evidence>
<dbReference type="RefSeq" id="WP_375520056.1">
    <property type="nucleotide sequence ID" value="NZ_JBHIRY010000008.1"/>
</dbReference>
<dbReference type="Gene3D" id="1.20.1250.20">
    <property type="entry name" value="MFS general substrate transporter like domains"/>
    <property type="match status" value="2"/>
</dbReference>
<comment type="caution">
    <text evidence="9">The sequence shown here is derived from an EMBL/GenBank/DDBJ whole genome shotgun (WGS) entry which is preliminary data.</text>
</comment>
<accession>A0ABV5C0P0</accession>
<feature type="transmembrane region" description="Helical" evidence="7">
    <location>
        <begin position="300"/>
        <end position="324"/>
    </location>
</feature>
<dbReference type="InterPro" id="IPR001958">
    <property type="entry name" value="Tet-R_TetA/multi-R_MdtG-like"/>
</dbReference>
<evidence type="ECO:0000256" key="6">
    <source>
        <dbReference type="ARBA" id="ARBA00023136"/>
    </source>
</evidence>
<dbReference type="PANTHER" id="PTHR23517:SF3">
    <property type="entry name" value="INTEGRAL MEMBRANE TRANSPORT PROTEIN"/>
    <property type="match status" value="1"/>
</dbReference>